<protein>
    <recommendedName>
        <fullName evidence="4">O-antigen ligase domain-containing protein</fullName>
    </recommendedName>
</protein>
<feature type="transmembrane region" description="Helical" evidence="1">
    <location>
        <begin position="230"/>
        <end position="247"/>
    </location>
</feature>
<feature type="transmembrane region" description="Helical" evidence="1">
    <location>
        <begin position="12"/>
        <end position="32"/>
    </location>
</feature>
<feature type="transmembrane region" description="Helical" evidence="1">
    <location>
        <begin position="253"/>
        <end position="269"/>
    </location>
</feature>
<proteinExistence type="predicted"/>
<feature type="transmembrane region" description="Helical" evidence="1">
    <location>
        <begin position="83"/>
        <end position="103"/>
    </location>
</feature>
<evidence type="ECO:0000313" key="3">
    <source>
        <dbReference type="Proteomes" id="UP000319296"/>
    </source>
</evidence>
<accession>A0A519BKJ2</accession>
<gene>
    <name evidence="2" type="ORF">EVG15_09535</name>
</gene>
<dbReference type="Proteomes" id="UP000319296">
    <property type="component" value="Unassembled WGS sequence"/>
</dbReference>
<reference evidence="2 3" key="1">
    <citation type="journal article" date="2019" name="ISME J.">
        <title>Insights into ecological role of a new deltaproteobacterial order Candidatus Acidulodesulfobacterales by metagenomics and metatranscriptomics.</title>
        <authorList>
            <person name="Tan S."/>
            <person name="Liu J."/>
            <person name="Fang Y."/>
            <person name="Hedlund B.P."/>
            <person name="Lian Z.H."/>
            <person name="Huang L.Y."/>
            <person name="Li J.T."/>
            <person name="Huang L.N."/>
            <person name="Li W.J."/>
            <person name="Jiang H.C."/>
            <person name="Dong H.L."/>
            <person name="Shu W.S."/>
        </authorList>
    </citation>
    <scope>NUCLEOTIDE SEQUENCE [LARGE SCALE GENOMIC DNA]</scope>
    <source>
        <strain evidence="2">AP1</strain>
    </source>
</reference>
<keyword evidence="1" id="KW-0472">Membrane</keyword>
<feature type="transmembrane region" description="Helical" evidence="1">
    <location>
        <begin position="115"/>
        <end position="133"/>
    </location>
</feature>
<feature type="transmembrane region" description="Helical" evidence="1">
    <location>
        <begin position="382"/>
        <end position="405"/>
    </location>
</feature>
<feature type="transmembrane region" description="Helical" evidence="1">
    <location>
        <begin position="281"/>
        <end position="306"/>
    </location>
</feature>
<evidence type="ECO:0000256" key="1">
    <source>
        <dbReference type="SAM" id="Phobius"/>
    </source>
</evidence>
<dbReference type="EMBL" id="SGBB01000023">
    <property type="protein sequence ID" value="RZD17766.1"/>
    <property type="molecule type" value="Genomic_DNA"/>
</dbReference>
<name>A0A519BKJ2_9DELT</name>
<evidence type="ECO:0000313" key="2">
    <source>
        <dbReference type="EMBL" id="RZD17766.1"/>
    </source>
</evidence>
<dbReference type="AlphaFoldDB" id="A0A519BKJ2"/>
<feature type="transmembrane region" description="Helical" evidence="1">
    <location>
        <begin position="417"/>
        <end position="436"/>
    </location>
</feature>
<evidence type="ECO:0008006" key="4">
    <source>
        <dbReference type="Google" id="ProtNLM"/>
    </source>
</evidence>
<keyword evidence="1" id="KW-0812">Transmembrane</keyword>
<feature type="transmembrane region" description="Helical" evidence="1">
    <location>
        <begin position="196"/>
        <end position="223"/>
    </location>
</feature>
<keyword evidence="1" id="KW-1133">Transmembrane helix</keyword>
<organism evidence="2 3">
    <name type="scientific">Candidatus Acididesulfobacter diazotrophicus</name>
    <dbReference type="NCBI Taxonomy" id="2597226"/>
    <lineage>
        <taxon>Bacteria</taxon>
        <taxon>Deltaproteobacteria</taxon>
        <taxon>Candidatus Acidulodesulfobacterales</taxon>
        <taxon>Candidatus Acididesulfobacter</taxon>
    </lineage>
</organism>
<feature type="transmembrane region" description="Helical" evidence="1">
    <location>
        <begin position="52"/>
        <end position="71"/>
    </location>
</feature>
<feature type="transmembrane region" description="Helical" evidence="1">
    <location>
        <begin position="154"/>
        <end position="176"/>
    </location>
</feature>
<sequence>MKTNESVEKKSFKILSLSLYVLVIGLLFLIIYNTFFVDFLLLIYHKPLHLSILYFKSLVIVVILSLAFFGLSLKINYDKKLIIIYIAYICYGFISIIFDKLYLGYPLKYSVYLFYRFYNLPVVILLVSSLKISSDKDGQNSYYDEILSKKLFKLWFIVLLSLSPIILLLNIGQHFYNEIYDKNILPLLNFNIIGRFGHTVIIFINNTYCVSIAVIMLSILLFFKTKIPAKIILVVGLLATIATIYWTYLRTDYLGLTLAIFSILLIYFYKKYGNKNKIYKFIIYTLPAINLAFTVLLILFIVFIHIHGNKAINSSTSLYERLHEWQFMADKFILNGNIFNLFFGHGIIEYGLAKVAPWRPNIPELLHLKPSLFLFDNTYLQIILYNGIISLVFFLALFIYIWKLLLKLFTVIPESQFYFYAYVLTIFATLPAMFMFDNFNSLYNIYAVIPAFIVLIAYNKTNQSKIN</sequence>
<comment type="caution">
    <text evidence="2">The sequence shown here is derived from an EMBL/GenBank/DDBJ whole genome shotgun (WGS) entry which is preliminary data.</text>
</comment>
<feature type="transmembrane region" description="Helical" evidence="1">
    <location>
        <begin position="442"/>
        <end position="458"/>
    </location>
</feature>